<comment type="similarity">
    <text evidence="6">Belongs to the PINc/VapC protein family.</text>
</comment>
<dbReference type="GO" id="GO:0000287">
    <property type="term" value="F:magnesium ion binding"/>
    <property type="evidence" value="ECO:0007669"/>
    <property type="project" value="UniProtKB-UniRule"/>
</dbReference>
<feature type="binding site" evidence="6">
    <location>
        <position position="4"/>
    </location>
    <ligand>
        <name>Mg(2+)</name>
        <dbReference type="ChEBI" id="CHEBI:18420"/>
    </ligand>
</feature>
<dbReference type="STRING" id="1123357.SAMN02745244_02482"/>
<keyword evidence="9" id="KW-1185">Reference proteome</keyword>
<dbReference type="Pfam" id="PF01850">
    <property type="entry name" value="PIN"/>
    <property type="match status" value="1"/>
</dbReference>
<keyword evidence="2 6" id="KW-0540">Nuclease</keyword>
<name>A0A1M6J8F0_9ACTN</name>
<dbReference type="GO" id="GO:0016788">
    <property type="term" value="F:hydrolase activity, acting on ester bonds"/>
    <property type="evidence" value="ECO:0007669"/>
    <property type="project" value="InterPro"/>
</dbReference>
<dbReference type="GO" id="GO:0090729">
    <property type="term" value="F:toxin activity"/>
    <property type="evidence" value="ECO:0007669"/>
    <property type="project" value="UniProtKB-KW"/>
</dbReference>
<dbReference type="CDD" id="cd18678">
    <property type="entry name" value="PIN_MtVapC25_VapC33-like"/>
    <property type="match status" value="1"/>
</dbReference>
<evidence type="ECO:0000256" key="5">
    <source>
        <dbReference type="ARBA" id="ARBA00022842"/>
    </source>
</evidence>
<dbReference type="InterPro" id="IPR002716">
    <property type="entry name" value="PIN_dom"/>
</dbReference>
<keyword evidence="4 6" id="KW-0378">Hydrolase</keyword>
<keyword evidence="3 6" id="KW-0479">Metal-binding</keyword>
<feature type="domain" description="PIN" evidence="7">
    <location>
        <begin position="1"/>
        <end position="132"/>
    </location>
</feature>
<evidence type="ECO:0000256" key="2">
    <source>
        <dbReference type="ARBA" id="ARBA00022722"/>
    </source>
</evidence>
<dbReference type="Gene3D" id="3.40.50.1010">
    <property type="entry name" value="5'-nuclease"/>
    <property type="match status" value="1"/>
</dbReference>
<evidence type="ECO:0000259" key="7">
    <source>
        <dbReference type="Pfam" id="PF01850"/>
    </source>
</evidence>
<evidence type="ECO:0000313" key="8">
    <source>
        <dbReference type="EMBL" id="SHJ42912.1"/>
    </source>
</evidence>
<dbReference type="SUPFAM" id="SSF88723">
    <property type="entry name" value="PIN domain-like"/>
    <property type="match status" value="1"/>
</dbReference>
<evidence type="ECO:0000313" key="9">
    <source>
        <dbReference type="Proteomes" id="UP000184512"/>
    </source>
</evidence>
<dbReference type="Proteomes" id="UP000184512">
    <property type="component" value="Unassembled WGS sequence"/>
</dbReference>
<reference evidence="9" key="1">
    <citation type="submission" date="2016-11" db="EMBL/GenBank/DDBJ databases">
        <authorList>
            <person name="Varghese N."/>
            <person name="Submissions S."/>
        </authorList>
    </citation>
    <scope>NUCLEOTIDE SEQUENCE [LARGE SCALE GENOMIC DNA]</scope>
    <source>
        <strain evidence="9">DSM 12906</strain>
    </source>
</reference>
<dbReference type="RefSeq" id="WP_073188759.1">
    <property type="nucleotide sequence ID" value="NZ_FQZG01000048.1"/>
</dbReference>
<dbReference type="GO" id="GO:0045926">
    <property type="term" value="P:negative regulation of growth"/>
    <property type="evidence" value="ECO:0007669"/>
    <property type="project" value="UniProtKB-ARBA"/>
</dbReference>
<dbReference type="GO" id="GO:0004540">
    <property type="term" value="F:RNA nuclease activity"/>
    <property type="evidence" value="ECO:0007669"/>
    <property type="project" value="InterPro"/>
</dbReference>
<comment type="cofactor">
    <cofactor evidence="6">
        <name>Mg(2+)</name>
        <dbReference type="ChEBI" id="CHEBI:18420"/>
    </cofactor>
</comment>
<dbReference type="EMBL" id="FQZG01000048">
    <property type="protein sequence ID" value="SHJ42912.1"/>
    <property type="molecule type" value="Genomic_DNA"/>
</dbReference>
<keyword evidence="5 6" id="KW-0460">Magnesium</keyword>
<protein>
    <recommendedName>
        <fullName evidence="6">Ribonuclease VapC</fullName>
        <shortName evidence="6">RNase VapC</shortName>
        <ecNumber evidence="6">3.1.-.-</ecNumber>
    </recommendedName>
    <alternativeName>
        <fullName evidence="6">Toxin VapC</fullName>
    </alternativeName>
</protein>
<dbReference type="InterPro" id="IPR022907">
    <property type="entry name" value="VapC_family"/>
</dbReference>
<gene>
    <name evidence="6" type="primary">vapC</name>
    <name evidence="8" type="ORF">SAMN02745244_02482</name>
</gene>
<sequence length="142" mass="15963">MIVDANVLLYAVDDQSHFHTTARTWLEEAMNGVERVGLPWVSLMAFQRIITHPRVTVNPLTPADAWSYITDWLDADQAWVPTPGGRHRDILGRLLIDGDLRGNLVTDAHLAALAIEYGTSICSFDSDFARFPGLHWINPARR</sequence>
<organism evidence="8 9">
    <name type="scientific">Tessaracoccus bendigoensis DSM 12906</name>
    <dbReference type="NCBI Taxonomy" id="1123357"/>
    <lineage>
        <taxon>Bacteria</taxon>
        <taxon>Bacillati</taxon>
        <taxon>Actinomycetota</taxon>
        <taxon>Actinomycetes</taxon>
        <taxon>Propionibacteriales</taxon>
        <taxon>Propionibacteriaceae</taxon>
        <taxon>Tessaracoccus</taxon>
    </lineage>
</organism>
<dbReference type="InterPro" id="IPR006226">
    <property type="entry name" value="Mtu_PIN"/>
</dbReference>
<evidence type="ECO:0000256" key="4">
    <source>
        <dbReference type="ARBA" id="ARBA00022801"/>
    </source>
</evidence>
<dbReference type="InterPro" id="IPR029060">
    <property type="entry name" value="PIN-like_dom_sf"/>
</dbReference>
<proteinExistence type="inferred from homology"/>
<evidence type="ECO:0000256" key="6">
    <source>
        <dbReference type="HAMAP-Rule" id="MF_00265"/>
    </source>
</evidence>
<keyword evidence="6" id="KW-0800">Toxin</keyword>
<evidence type="ECO:0000256" key="1">
    <source>
        <dbReference type="ARBA" id="ARBA00022649"/>
    </source>
</evidence>
<dbReference type="AlphaFoldDB" id="A0A1M6J8F0"/>
<keyword evidence="1 6" id="KW-1277">Toxin-antitoxin system</keyword>
<dbReference type="NCBIfam" id="TIGR00028">
    <property type="entry name" value="Mtu_PIN_fam"/>
    <property type="match status" value="1"/>
</dbReference>
<feature type="binding site" evidence="6">
    <location>
        <position position="107"/>
    </location>
    <ligand>
        <name>Mg(2+)</name>
        <dbReference type="ChEBI" id="CHEBI:18420"/>
    </ligand>
</feature>
<dbReference type="EC" id="3.1.-.-" evidence="6"/>
<dbReference type="HAMAP" id="MF_00265">
    <property type="entry name" value="VapC_Nob1"/>
    <property type="match status" value="1"/>
</dbReference>
<evidence type="ECO:0000256" key="3">
    <source>
        <dbReference type="ARBA" id="ARBA00022723"/>
    </source>
</evidence>
<accession>A0A1M6J8F0</accession>
<dbReference type="OrthoDB" id="556169at2"/>
<comment type="function">
    <text evidence="6">Toxic component of a toxin-antitoxin (TA) system. An RNase.</text>
</comment>